<dbReference type="SUPFAM" id="SSF52113">
    <property type="entry name" value="BRCT domain"/>
    <property type="match status" value="1"/>
</dbReference>
<accession>A0A9E2KGA9</accession>
<feature type="domain" description="BRCT" evidence="1">
    <location>
        <begin position="33"/>
        <end position="113"/>
    </location>
</feature>
<sequence>IIAYFANPQNRALVERLEAAGLQFSRTDEELAGQTDRLAGQAIVISGVFARHSRDEYKALIEKHGGKNTGSISAKTSFILAGDNMGPAKLEKARKLGVRIVDEDEFLRMIDES</sequence>
<protein>
    <submittedName>
        <fullName evidence="2">NAD-dependent DNA ligase LigA</fullName>
    </submittedName>
</protein>
<dbReference type="PROSITE" id="PS50172">
    <property type="entry name" value="BRCT"/>
    <property type="match status" value="1"/>
</dbReference>
<reference evidence="2" key="2">
    <citation type="submission" date="2021-04" db="EMBL/GenBank/DDBJ databases">
        <authorList>
            <person name="Gilroy R."/>
        </authorList>
    </citation>
    <scope>NUCLEOTIDE SEQUENCE</scope>
    <source>
        <strain evidence="2">B3-3758</strain>
    </source>
</reference>
<name>A0A9E2KGA9_9BACE</name>
<dbReference type="AlphaFoldDB" id="A0A9E2KGA9"/>
<gene>
    <name evidence="2" type="ORF">H9791_05460</name>
</gene>
<dbReference type="SMART" id="SM00292">
    <property type="entry name" value="BRCT"/>
    <property type="match status" value="1"/>
</dbReference>
<dbReference type="InterPro" id="IPR036420">
    <property type="entry name" value="BRCT_dom_sf"/>
</dbReference>
<evidence type="ECO:0000313" key="3">
    <source>
        <dbReference type="Proteomes" id="UP000824236"/>
    </source>
</evidence>
<dbReference type="EMBL" id="JAHLFO010000072">
    <property type="protein sequence ID" value="MBU3813942.1"/>
    <property type="molecule type" value="Genomic_DNA"/>
</dbReference>
<evidence type="ECO:0000313" key="2">
    <source>
        <dbReference type="EMBL" id="MBU3813942.1"/>
    </source>
</evidence>
<dbReference type="GO" id="GO:0016874">
    <property type="term" value="F:ligase activity"/>
    <property type="evidence" value="ECO:0007669"/>
    <property type="project" value="UniProtKB-KW"/>
</dbReference>
<dbReference type="InterPro" id="IPR001357">
    <property type="entry name" value="BRCT_dom"/>
</dbReference>
<dbReference type="Proteomes" id="UP000824236">
    <property type="component" value="Unassembled WGS sequence"/>
</dbReference>
<feature type="non-terminal residue" evidence="2">
    <location>
        <position position="1"/>
    </location>
</feature>
<comment type="caution">
    <text evidence="2">The sequence shown here is derived from an EMBL/GenBank/DDBJ whole genome shotgun (WGS) entry which is preliminary data.</text>
</comment>
<organism evidence="2 3">
    <name type="scientific">Candidatus Bacteroides intestinipullorum</name>
    <dbReference type="NCBI Taxonomy" id="2838471"/>
    <lineage>
        <taxon>Bacteria</taxon>
        <taxon>Pseudomonadati</taxon>
        <taxon>Bacteroidota</taxon>
        <taxon>Bacteroidia</taxon>
        <taxon>Bacteroidales</taxon>
        <taxon>Bacteroidaceae</taxon>
        <taxon>Bacteroides</taxon>
    </lineage>
</organism>
<proteinExistence type="predicted"/>
<reference evidence="2" key="1">
    <citation type="journal article" date="2021" name="PeerJ">
        <title>Extensive microbial diversity within the chicken gut microbiome revealed by metagenomics and culture.</title>
        <authorList>
            <person name="Gilroy R."/>
            <person name="Ravi A."/>
            <person name="Getino M."/>
            <person name="Pursley I."/>
            <person name="Horton D.L."/>
            <person name="Alikhan N.F."/>
            <person name="Baker D."/>
            <person name="Gharbi K."/>
            <person name="Hall N."/>
            <person name="Watson M."/>
            <person name="Adriaenssens E.M."/>
            <person name="Foster-Nyarko E."/>
            <person name="Jarju S."/>
            <person name="Secka A."/>
            <person name="Antonio M."/>
            <person name="Oren A."/>
            <person name="Chaudhuri R.R."/>
            <person name="La Ragione R."/>
            <person name="Hildebrand F."/>
            <person name="Pallen M.J."/>
        </authorList>
    </citation>
    <scope>NUCLEOTIDE SEQUENCE</scope>
    <source>
        <strain evidence="2">B3-3758</strain>
    </source>
</reference>
<dbReference type="Pfam" id="PF00533">
    <property type="entry name" value="BRCT"/>
    <property type="match status" value="1"/>
</dbReference>
<dbReference type="Gene3D" id="3.40.50.10190">
    <property type="entry name" value="BRCT domain"/>
    <property type="match status" value="1"/>
</dbReference>
<keyword evidence="2" id="KW-0436">Ligase</keyword>
<evidence type="ECO:0000259" key="1">
    <source>
        <dbReference type="PROSITE" id="PS50172"/>
    </source>
</evidence>